<comment type="similarity">
    <text evidence="3">Belongs to the DNA gyrase inhibitor YacG family.</text>
</comment>
<feature type="binding site" evidence="3">
    <location>
        <position position="25"/>
    </location>
    <ligand>
        <name>Zn(2+)</name>
        <dbReference type="ChEBI" id="CHEBI:29105"/>
    </ligand>
</feature>
<evidence type="ECO:0000313" key="5">
    <source>
        <dbReference type="Proteomes" id="UP000680815"/>
    </source>
</evidence>
<dbReference type="SUPFAM" id="SSF57716">
    <property type="entry name" value="Glucocorticoid receptor-like (DNA-binding domain)"/>
    <property type="match status" value="1"/>
</dbReference>
<dbReference type="PANTHER" id="PTHR36150:SF1">
    <property type="entry name" value="DNA GYRASE INHIBITOR YACG"/>
    <property type="match status" value="1"/>
</dbReference>
<dbReference type="InterPro" id="IPR005584">
    <property type="entry name" value="DNA_gyrase_inhibitor_YacG"/>
</dbReference>
<evidence type="ECO:0000313" key="4">
    <source>
        <dbReference type="EMBL" id="MBP0466547.1"/>
    </source>
</evidence>
<accession>A0ABS4AYU0</accession>
<reference evidence="4 5" key="1">
    <citation type="submission" date="2021-03" db="EMBL/GenBank/DDBJ databases">
        <authorList>
            <person name="So Y."/>
        </authorList>
    </citation>
    <scope>NUCLEOTIDE SEQUENCE [LARGE SCALE GENOMIC DNA]</scope>
    <source>
        <strain evidence="4 5">PWR1</strain>
    </source>
</reference>
<keyword evidence="1 3" id="KW-0479">Metal-binding</keyword>
<evidence type="ECO:0000256" key="2">
    <source>
        <dbReference type="ARBA" id="ARBA00022833"/>
    </source>
</evidence>
<comment type="subunit">
    <text evidence="3">Interacts with GyrB.</text>
</comment>
<feature type="binding site" evidence="3">
    <location>
        <position position="10"/>
    </location>
    <ligand>
        <name>Zn(2+)</name>
        <dbReference type="ChEBI" id="CHEBI:29105"/>
    </ligand>
</feature>
<dbReference type="Gene3D" id="3.30.50.10">
    <property type="entry name" value="Erythroid Transcription Factor GATA-1, subunit A"/>
    <property type="match status" value="1"/>
</dbReference>
<keyword evidence="2 3" id="KW-0862">Zinc</keyword>
<dbReference type="RefSeq" id="WP_209353943.1">
    <property type="nucleotide sequence ID" value="NZ_JAGIYZ010000030.1"/>
</dbReference>
<evidence type="ECO:0000256" key="3">
    <source>
        <dbReference type="HAMAP-Rule" id="MF_00649"/>
    </source>
</evidence>
<dbReference type="PANTHER" id="PTHR36150">
    <property type="entry name" value="DNA GYRASE INHIBITOR YACG"/>
    <property type="match status" value="1"/>
</dbReference>
<dbReference type="InterPro" id="IPR013088">
    <property type="entry name" value="Znf_NHR/GATA"/>
</dbReference>
<feature type="binding site" evidence="3">
    <location>
        <position position="13"/>
    </location>
    <ligand>
        <name>Zn(2+)</name>
        <dbReference type="ChEBI" id="CHEBI:29105"/>
    </ligand>
</feature>
<sequence length="61" mass="6678">MAQKDRPRRCPICGRAASLEAKPFCSPRCAQVDLGRWLTGAYAIPATEEEPGSAEDDEEAR</sequence>
<comment type="cofactor">
    <cofactor evidence="3">
        <name>Zn(2+)</name>
        <dbReference type="ChEBI" id="CHEBI:29105"/>
    </cofactor>
    <text evidence="3">Binds 1 zinc ion.</text>
</comment>
<gene>
    <name evidence="3 4" type="primary">yacG</name>
    <name evidence="4" type="ORF">J5Y09_21645</name>
</gene>
<evidence type="ECO:0000256" key="1">
    <source>
        <dbReference type="ARBA" id="ARBA00022723"/>
    </source>
</evidence>
<dbReference type="Pfam" id="PF03884">
    <property type="entry name" value="YacG"/>
    <property type="match status" value="1"/>
</dbReference>
<feature type="binding site" evidence="3">
    <location>
        <position position="29"/>
    </location>
    <ligand>
        <name>Zn(2+)</name>
        <dbReference type="ChEBI" id="CHEBI:29105"/>
    </ligand>
</feature>
<keyword evidence="5" id="KW-1185">Reference proteome</keyword>
<dbReference type="HAMAP" id="MF_00649">
    <property type="entry name" value="DNA_gyrase_inhibitor_YacG"/>
    <property type="match status" value="1"/>
</dbReference>
<protein>
    <recommendedName>
        <fullName evidence="3">DNA gyrase inhibitor YacG</fullName>
    </recommendedName>
</protein>
<comment type="function">
    <text evidence="3">Inhibits all the catalytic activities of DNA gyrase by preventing its interaction with DNA. Acts by binding directly to the C-terminal domain of GyrB, which probably disrupts DNA binding by the gyrase.</text>
</comment>
<name>A0ABS4AYU0_9PROT</name>
<dbReference type="Proteomes" id="UP000680815">
    <property type="component" value="Unassembled WGS sequence"/>
</dbReference>
<dbReference type="EMBL" id="JAGIYZ010000030">
    <property type="protein sequence ID" value="MBP0466547.1"/>
    <property type="molecule type" value="Genomic_DNA"/>
</dbReference>
<organism evidence="4 5">
    <name type="scientific">Roseomonas nitratireducens</name>
    <dbReference type="NCBI Taxonomy" id="2820810"/>
    <lineage>
        <taxon>Bacteria</taxon>
        <taxon>Pseudomonadati</taxon>
        <taxon>Pseudomonadota</taxon>
        <taxon>Alphaproteobacteria</taxon>
        <taxon>Acetobacterales</taxon>
        <taxon>Roseomonadaceae</taxon>
        <taxon>Roseomonas</taxon>
    </lineage>
</organism>
<comment type="caution">
    <text evidence="4">The sequence shown here is derived from an EMBL/GenBank/DDBJ whole genome shotgun (WGS) entry which is preliminary data.</text>
</comment>
<proteinExistence type="inferred from homology"/>